<evidence type="ECO:0000313" key="3">
    <source>
        <dbReference type="Proteomes" id="UP001642484"/>
    </source>
</evidence>
<evidence type="ECO:0008006" key="4">
    <source>
        <dbReference type="Google" id="ProtNLM"/>
    </source>
</evidence>
<proteinExistence type="predicted"/>
<accession>A0ABP0S3N7</accession>
<comment type="caution">
    <text evidence="2">The sequence shown here is derived from an EMBL/GenBank/DDBJ whole genome shotgun (WGS) entry which is preliminary data.</text>
</comment>
<protein>
    <recommendedName>
        <fullName evidence="4">Myosin heavy chain</fullName>
    </recommendedName>
</protein>
<reference evidence="2 3" key="1">
    <citation type="submission" date="2024-02" db="EMBL/GenBank/DDBJ databases">
        <authorList>
            <person name="Chen Y."/>
            <person name="Shah S."/>
            <person name="Dougan E. K."/>
            <person name="Thang M."/>
            <person name="Chan C."/>
        </authorList>
    </citation>
    <scope>NUCLEOTIDE SEQUENCE [LARGE SCALE GENOMIC DNA]</scope>
</reference>
<organism evidence="2 3">
    <name type="scientific">Durusdinium trenchii</name>
    <dbReference type="NCBI Taxonomy" id="1381693"/>
    <lineage>
        <taxon>Eukaryota</taxon>
        <taxon>Sar</taxon>
        <taxon>Alveolata</taxon>
        <taxon>Dinophyceae</taxon>
        <taxon>Suessiales</taxon>
        <taxon>Symbiodiniaceae</taxon>
        <taxon>Durusdinium</taxon>
    </lineage>
</organism>
<feature type="region of interest" description="Disordered" evidence="1">
    <location>
        <begin position="242"/>
        <end position="290"/>
    </location>
</feature>
<evidence type="ECO:0000256" key="1">
    <source>
        <dbReference type="SAM" id="MobiDB-lite"/>
    </source>
</evidence>
<gene>
    <name evidence="2" type="ORF">CCMP2556_LOCUS49925</name>
</gene>
<keyword evidence="3" id="KW-1185">Reference proteome</keyword>
<name>A0ABP0S3N7_9DINO</name>
<dbReference type="EMBL" id="CAXAMN010026917">
    <property type="protein sequence ID" value="CAK9106920.1"/>
    <property type="molecule type" value="Genomic_DNA"/>
</dbReference>
<feature type="compositionally biased region" description="Polar residues" evidence="1">
    <location>
        <begin position="269"/>
        <end position="283"/>
    </location>
</feature>
<dbReference type="Proteomes" id="UP001642484">
    <property type="component" value="Unassembled WGS sequence"/>
</dbReference>
<sequence length="386" mass="42652">MRCIIMYQNHAATVHLQAPLIHWHERVSVERGSKFRCKRKARFCSMTEEERPESQGRCGPAAVHRVRKLVSGGMDAKLHQRRSLLAQAKTEGDPEFQVTGEDAFRSEREMLLAAVAGLREAAEAAMRRAEAAEAACFAPVKQVIEAHLKEYKEHMASEFRHALQREVSEATAELRATARELRLLCCSPLVSTERREAADVPERGSSARPEPKAGDVAQLSRSDSLHQTLPSLRLANEIHEAKASSGRLHGSASPGLALASGREPKTRTRAQSLQEDASVSHETGSFDEEEVEVRRRRSVRDVVSHFEKTQIANRGSPVGLASSSSLDRLVPASLLEEDKSISYERGHAAADASHEAGRCTLPGLTERASREELDANHPSFVRRRSI</sequence>
<feature type="region of interest" description="Disordered" evidence="1">
    <location>
        <begin position="194"/>
        <end position="223"/>
    </location>
</feature>
<evidence type="ECO:0000313" key="2">
    <source>
        <dbReference type="EMBL" id="CAK9106920.1"/>
    </source>
</evidence>